<protein>
    <submittedName>
        <fullName evidence="1">Uncharacterized protein</fullName>
    </submittedName>
</protein>
<evidence type="ECO:0000313" key="1">
    <source>
        <dbReference type="EMBL" id="ESA08466.1"/>
    </source>
</evidence>
<sequence length="52" mass="6026">MNQEQAERCMFEKFNYATTLTKGSLQNYAPIVKEQKIGKFAKIGDFHNSKLQ</sequence>
<organism evidence="1">
    <name type="scientific">Rhizophagus irregularis (strain DAOM 181602 / DAOM 197198 / MUCL 43194)</name>
    <name type="common">Arbuscular mycorrhizal fungus</name>
    <name type="synonym">Glomus intraradices</name>
    <dbReference type="NCBI Taxonomy" id="747089"/>
    <lineage>
        <taxon>Eukaryota</taxon>
        <taxon>Fungi</taxon>
        <taxon>Fungi incertae sedis</taxon>
        <taxon>Mucoromycota</taxon>
        <taxon>Glomeromycotina</taxon>
        <taxon>Glomeromycetes</taxon>
        <taxon>Glomerales</taxon>
        <taxon>Glomeraceae</taxon>
        <taxon>Rhizophagus</taxon>
    </lineage>
</organism>
<reference evidence="1" key="1">
    <citation type="submission" date="2013-07" db="EMBL/GenBank/DDBJ databases">
        <title>The genome of an arbuscular mycorrhizal fungus provides insights into the evolution of the oldest plant symbiosis.</title>
        <authorList>
            <consortium name="DOE Joint Genome Institute"/>
            <person name="Tisserant E."/>
            <person name="Malbreil M."/>
            <person name="Kuo A."/>
            <person name="Kohler A."/>
            <person name="Symeonidi A."/>
            <person name="Balestrini R."/>
            <person name="Charron P."/>
            <person name="Duensing N."/>
            <person name="Frei-dit-Frey N."/>
            <person name="Gianinazzi-Pearson V."/>
            <person name="Gilbert B."/>
            <person name="Handa Y."/>
            <person name="Hijri M."/>
            <person name="Kaul R."/>
            <person name="Kawaguchi M."/>
            <person name="Krajinski F."/>
            <person name="Lammers P."/>
            <person name="Lapierre D."/>
            <person name="Masclaux F.G."/>
            <person name="Murat C."/>
            <person name="Morin E."/>
            <person name="Ndikumana S."/>
            <person name="Pagni M."/>
            <person name="Petitpierre D."/>
            <person name="Requena N."/>
            <person name="Rosikiewicz P."/>
            <person name="Riley R."/>
            <person name="Saito K."/>
            <person name="San Clemente H."/>
            <person name="Shapiro H."/>
            <person name="van Tuinen D."/>
            <person name="Becard G."/>
            <person name="Bonfante P."/>
            <person name="Paszkowski U."/>
            <person name="Shachar-Hill Y."/>
            <person name="Young J.P."/>
            <person name="Sanders I.R."/>
            <person name="Henrissat B."/>
            <person name="Rensing S.A."/>
            <person name="Grigoriev I.V."/>
            <person name="Corradi N."/>
            <person name="Roux C."/>
            <person name="Martin F."/>
        </authorList>
    </citation>
    <scope>NUCLEOTIDE SEQUENCE</scope>
    <source>
        <strain evidence="1">DAOM 197198</strain>
    </source>
</reference>
<accession>U9TYK0</accession>
<proteinExistence type="predicted"/>
<name>U9TYK0_RHIID</name>
<dbReference type="AlphaFoldDB" id="U9TYK0"/>
<dbReference type="EMBL" id="KI289165">
    <property type="protein sequence ID" value="ESA08466.1"/>
    <property type="molecule type" value="Genomic_DNA"/>
</dbReference>
<gene>
    <name evidence="1" type="ORF">GLOINDRAFT_31673</name>
</gene>
<dbReference type="HOGENOM" id="CLU_3088429_0_0_1"/>